<dbReference type="EC" id="2.3.1.-" evidence="11"/>
<keyword evidence="6 11" id="KW-0812">Transmembrane</keyword>
<dbReference type="PANTHER" id="PTHR13285">
    <property type="entry name" value="ACYLTRANSFERASE"/>
    <property type="match status" value="1"/>
</dbReference>
<evidence type="ECO:0000256" key="11">
    <source>
        <dbReference type="PIRNR" id="PIRNR016636"/>
    </source>
</evidence>
<dbReference type="PIRSF" id="PIRSF016636">
    <property type="entry name" value="AlgI_DltB"/>
    <property type="match status" value="1"/>
</dbReference>
<dbReference type="PANTHER" id="PTHR13285:SF23">
    <property type="entry name" value="TEICHOIC ACID D-ALANYLTRANSFERASE"/>
    <property type="match status" value="1"/>
</dbReference>
<keyword evidence="10 11" id="KW-0012">Acyltransferase</keyword>
<comment type="pathway">
    <text evidence="2 11">Glycan biosynthesis; alginate biosynthesis.</text>
</comment>
<dbReference type="Proteomes" id="UP000242642">
    <property type="component" value="Unassembled WGS sequence"/>
</dbReference>
<dbReference type="EMBL" id="FOHV01000008">
    <property type="protein sequence ID" value="SET07317.1"/>
    <property type="molecule type" value="Genomic_DNA"/>
</dbReference>
<dbReference type="InterPro" id="IPR028362">
    <property type="entry name" value="AlgI"/>
</dbReference>
<dbReference type="GO" id="GO:0016746">
    <property type="term" value="F:acyltransferase activity"/>
    <property type="evidence" value="ECO:0007669"/>
    <property type="project" value="UniProtKB-KW"/>
</dbReference>
<feature type="transmembrane region" description="Helical" evidence="12">
    <location>
        <begin position="5"/>
        <end position="22"/>
    </location>
</feature>
<proteinExistence type="inferred from homology"/>
<dbReference type="InterPro" id="IPR024194">
    <property type="entry name" value="Ac/AlaTfrase_AlgI/DltB"/>
</dbReference>
<feature type="transmembrane region" description="Helical" evidence="12">
    <location>
        <begin position="107"/>
        <end position="129"/>
    </location>
</feature>
<keyword evidence="9 11" id="KW-0472">Membrane</keyword>
<organism evidence="13 14">
    <name type="scientific">Thorsellia anophelis DSM 18579</name>
    <dbReference type="NCBI Taxonomy" id="1123402"/>
    <lineage>
        <taxon>Bacteria</taxon>
        <taxon>Pseudomonadati</taxon>
        <taxon>Pseudomonadota</taxon>
        <taxon>Gammaproteobacteria</taxon>
        <taxon>Enterobacterales</taxon>
        <taxon>Thorselliaceae</taxon>
        <taxon>Thorsellia</taxon>
    </lineage>
</organism>
<evidence type="ECO:0000256" key="4">
    <source>
        <dbReference type="ARBA" id="ARBA00022475"/>
    </source>
</evidence>
<keyword evidence="14" id="KW-1185">Reference proteome</keyword>
<keyword evidence="8 12" id="KW-1133">Transmembrane helix</keyword>
<protein>
    <recommendedName>
        <fullName evidence="11">Probable alginate O-acetylase</fullName>
        <ecNumber evidence="11">2.3.1.-</ecNumber>
    </recommendedName>
</protein>
<comment type="similarity">
    <text evidence="3 11">Belongs to the membrane-bound acyltransferase family.</text>
</comment>
<evidence type="ECO:0000256" key="1">
    <source>
        <dbReference type="ARBA" id="ARBA00004651"/>
    </source>
</evidence>
<dbReference type="GO" id="GO:0005886">
    <property type="term" value="C:plasma membrane"/>
    <property type="evidence" value="ECO:0007669"/>
    <property type="project" value="UniProtKB-SubCell"/>
</dbReference>
<name>A0A1I0BKX8_9GAMM</name>
<feature type="transmembrane region" description="Helical" evidence="12">
    <location>
        <begin position="34"/>
        <end position="62"/>
    </location>
</feature>
<dbReference type="InterPro" id="IPR004299">
    <property type="entry name" value="MBOAT_fam"/>
</dbReference>
<keyword evidence="7 11" id="KW-0016">Alginate biosynthesis</keyword>
<dbReference type="GO" id="GO:0042121">
    <property type="term" value="P:alginic acid biosynthetic process"/>
    <property type="evidence" value="ECO:0007669"/>
    <property type="project" value="UniProtKB-UniRule"/>
</dbReference>
<comment type="subcellular location">
    <subcellularLocation>
        <location evidence="11">Cell inner membrane</location>
    </subcellularLocation>
    <subcellularLocation>
        <location evidence="1">Cell membrane</location>
        <topology evidence="1">Multi-pass membrane protein</topology>
    </subcellularLocation>
</comment>
<evidence type="ECO:0000256" key="2">
    <source>
        <dbReference type="ARBA" id="ARBA00005182"/>
    </source>
</evidence>
<evidence type="ECO:0000313" key="14">
    <source>
        <dbReference type="Proteomes" id="UP000242642"/>
    </source>
</evidence>
<dbReference type="OrthoDB" id="139172at2"/>
<dbReference type="UniPathway" id="UPA00286"/>
<dbReference type="STRING" id="1123402.SAMN02583745_01293"/>
<dbReference type="InterPro" id="IPR051085">
    <property type="entry name" value="MB_O-acyltransferase"/>
</dbReference>
<dbReference type="RefSeq" id="WP_093318773.1">
    <property type="nucleotide sequence ID" value="NZ_FOHV01000008.1"/>
</dbReference>
<evidence type="ECO:0000256" key="10">
    <source>
        <dbReference type="ARBA" id="ARBA00023315"/>
    </source>
</evidence>
<evidence type="ECO:0000256" key="5">
    <source>
        <dbReference type="ARBA" id="ARBA00022679"/>
    </source>
</evidence>
<feature type="transmembrane region" description="Helical" evidence="12">
    <location>
        <begin position="238"/>
        <end position="263"/>
    </location>
</feature>
<keyword evidence="11" id="KW-0997">Cell inner membrane</keyword>
<feature type="transmembrane region" description="Helical" evidence="12">
    <location>
        <begin position="309"/>
        <end position="328"/>
    </location>
</feature>
<evidence type="ECO:0000256" key="3">
    <source>
        <dbReference type="ARBA" id="ARBA00010323"/>
    </source>
</evidence>
<evidence type="ECO:0000256" key="7">
    <source>
        <dbReference type="ARBA" id="ARBA00022841"/>
    </source>
</evidence>
<keyword evidence="5 11" id="KW-0808">Transferase</keyword>
<sequence length="497" mass="57123">MSFLSLEFIICFSLFLFTYWMISHKPSWQNMLLLLGSYAFVGTFSFYAVFVLFSFSTLIYLIGKLAEQLSKKKLITILFVVIITLFFLFFKYYTALFEGLTNLTQDLGLSVSLPILNLVLPLGLSFYLFHSVSYIMDIKNGVIKSPRIWNVYLYLAFFPSIVAGPINRANDTKNQAGLLPQLLSSRKRQIIQPKRALFLLFMATVKLWVLSSYLADWYVDSIFSTPADARSDEVLVSIYAYAFQIYFNFSGYSELVLALGMLLGIHLPINFKTPYIAKNLKEFWDRWHISLSLFIRDFIYIPLGGSRKGFVRTQVNILIAMTLSGIWHGVGVNFILWGILHGLGQIISNCFGLIKKKIVSKNPAFAKSSVNQDILTKSYLASVLEFINRHAMRILTFHFICFTWIFFRSPSLDTTINLFETLSHFNLYSAFLVNFNSITLFSLLIIFYPFIVKILNRLIEYLLRLSWPFYLIILAILIHICITLAPSGVPGFIYATF</sequence>
<feature type="transmembrane region" description="Helical" evidence="12">
    <location>
        <begin position="196"/>
        <end position="218"/>
    </location>
</feature>
<reference evidence="14" key="1">
    <citation type="submission" date="2016-10" db="EMBL/GenBank/DDBJ databases">
        <authorList>
            <person name="Varghese N."/>
            <person name="Submissions S."/>
        </authorList>
    </citation>
    <scope>NUCLEOTIDE SEQUENCE [LARGE SCALE GENOMIC DNA]</scope>
    <source>
        <strain evidence="14">DSM 18579</strain>
    </source>
</reference>
<evidence type="ECO:0000256" key="9">
    <source>
        <dbReference type="ARBA" id="ARBA00023136"/>
    </source>
</evidence>
<feature type="transmembrane region" description="Helical" evidence="12">
    <location>
        <begin position="427"/>
        <end position="448"/>
    </location>
</feature>
<feature type="transmembrane region" description="Helical" evidence="12">
    <location>
        <begin position="469"/>
        <end position="495"/>
    </location>
</feature>
<evidence type="ECO:0000313" key="13">
    <source>
        <dbReference type="EMBL" id="SET07317.1"/>
    </source>
</evidence>
<evidence type="ECO:0000256" key="12">
    <source>
        <dbReference type="SAM" id="Phobius"/>
    </source>
</evidence>
<feature type="transmembrane region" description="Helical" evidence="12">
    <location>
        <begin position="74"/>
        <end position="95"/>
    </location>
</feature>
<evidence type="ECO:0000256" key="6">
    <source>
        <dbReference type="ARBA" id="ARBA00022692"/>
    </source>
</evidence>
<dbReference type="AlphaFoldDB" id="A0A1I0BKX8"/>
<accession>A0A1I0BKX8</accession>
<gene>
    <name evidence="13" type="ORF">SAMN02583745_01293</name>
</gene>
<dbReference type="Pfam" id="PF03062">
    <property type="entry name" value="MBOAT"/>
    <property type="match status" value="1"/>
</dbReference>
<dbReference type="PIRSF" id="PIRSF500217">
    <property type="entry name" value="AlgI"/>
    <property type="match status" value="1"/>
</dbReference>
<evidence type="ECO:0000256" key="8">
    <source>
        <dbReference type="ARBA" id="ARBA00022989"/>
    </source>
</evidence>
<keyword evidence="4 11" id="KW-1003">Cell membrane</keyword>